<evidence type="ECO:0000313" key="6">
    <source>
        <dbReference type="Proteomes" id="UP000831304"/>
    </source>
</evidence>
<comment type="similarity">
    <text evidence="1 3">Belongs to the type-B carboxylesterase/lipase family.</text>
</comment>
<dbReference type="Gene3D" id="3.40.50.1820">
    <property type="entry name" value="alpha/beta hydrolase"/>
    <property type="match status" value="1"/>
</dbReference>
<dbReference type="EMBL" id="CP094533">
    <property type="protein sequence ID" value="UOE27008.1"/>
    <property type="molecule type" value="Genomic_DNA"/>
</dbReference>
<evidence type="ECO:0000313" key="5">
    <source>
        <dbReference type="EMBL" id="UOE27008.1"/>
    </source>
</evidence>
<reference evidence="5 6" key="1">
    <citation type="submission" date="2022-03" db="EMBL/GenBank/DDBJ databases">
        <title>Agromyces sp. isolated from the gut of P. brevitarsis seulensis larvae.</title>
        <authorList>
            <person name="Won M."/>
            <person name="Kwon S.-W."/>
        </authorList>
    </citation>
    <scope>NUCLEOTIDE SEQUENCE [LARGE SCALE GENOMIC DNA]</scope>
    <source>
        <strain evidence="5 6">KACC 16215</strain>
    </source>
</reference>
<keyword evidence="6" id="KW-1185">Reference proteome</keyword>
<proteinExistence type="inferred from homology"/>
<organism evidence="5 6">
    <name type="scientific">Agromyces soli</name>
    <dbReference type="NCBI Taxonomy" id="659012"/>
    <lineage>
        <taxon>Bacteria</taxon>
        <taxon>Bacillati</taxon>
        <taxon>Actinomycetota</taxon>
        <taxon>Actinomycetes</taxon>
        <taxon>Micrococcales</taxon>
        <taxon>Microbacteriaceae</taxon>
        <taxon>Agromyces</taxon>
    </lineage>
</organism>
<dbReference type="Pfam" id="PF00135">
    <property type="entry name" value="COesterase"/>
    <property type="match status" value="1"/>
</dbReference>
<dbReference type="EC" id="3.1.1.-" evidence="3"/>
<dbReference type="InterPro" id="IPR029058">
    <property type="entry name" value="AB_hydrolase_fold"/>
</dbReference>
<evidence type="ECO:0000256" key="3">
    <source>
        <dbReference type="RuleBase" id="RU361235"/>
    </source>
</evidence>
<dbReference type="InterPro" id="IPR050309">
    <property type="entry name" value="Type-B_Carboxylest/Lipase"/>
</dbReference>
<sequence>MTATDRLVARTTGGLLGGRTDGATTVWRGIRYAAPPSGAMRWRAPAPGAPWQGIADAGAFGPAAPQNPNPAVPLGPDIHVSEDCLFLNVRTPSNVGPGDGLPVMVWVHGGAYTFGSASQPLFDGRSLVEAGEVVLVTINYRLGGLGFAELGGFATAEDRVDGNLALRDVLLALEWVQENARAFGGDPERVTVFGESAGGGLVTTLLATPSAEGLFARAIAQSSPVSSVYELDRAREVGARLLRELGAADLAAARARSAQEVVDAAARVYAAVPAEEPGVIPFAPAVDGELVPEHPIAVLREGRGLRVPLLIGTNRDEATLFKYMKSPLMPITEPTITAMFRAMAAERPDAELPSRAQVLDAYEGVRHRALGLGIARDIGFRMPTVWAAEGHARIAPVHLYRFDRTTPMLELLGIGATHASELPYLWGELDGGRKDPTFLLGGRRRGREVSRRMQERWTAFAHGRSPDAAGAPDWSRYDAEGRATLVIDAEDRIVPDLDGELRRGWGDEVLAFR</sequence>
<evidence type="ECO:0000259" key="4">
    <source>
        <dbReference type="Pfam" id="PF00135"/>
    </source>
</evidence>
<accession>A0ABY4AV05</accession>
<evidence type="ECO:0000256" key="1">
    <source>
        <dbReference type="ARBA" id="ARBA00005964"/>
    </source>
</evidence>
<dbReference type="InterPro" id="IPR002018">
    <property type="entry name" value="CarbesteraseB"/>
</dbReference>
<protein>
    <recommendedName>
        <fullName evidence="3">Carboxylic ester hydrolase</fullName>
        <ecNumber evidence="3">3.1.1.-</ecNumber>
    </recommendedName>
</protein>
<feature type="domain" description="Carboxylesterase type B" evidence="4">
    <location>
        <begin position="11"/>
        <end position="491"/>
    </location>
</feature>
<dbReference type="SUPFAM" id="SSF53474">
    <property type="entry name" value="alpha/beta-Hydrolases"/>
    <property type="match status" value="1"/>
</dbReference>
<gene>
    <name evidence="5" type="ORF">MTP13_04275</name>
</gene>
<keyword evidence="2 3" id="KW-0378">Hydrolase</keyword>
<dbReference type="RefSeq" id="WP_243569866.1">
    <property type="nucleotide sequence ID" value="NZ_BAAARD010000002.1"/>
</dbReference>
<dbReference type="InterPro" id="IPR019826">
    <property type="entry name" value="Carboxylesterase_B_AS"/>
</dbReference>
<evidence type="ECO:0000256" key="2">
    <source>
        <dbReference type="ARBA" id="ARBA00022801"/>
    </source>
</evidence>
<dbReference type="PANTHER" id="PTHR11559">
    <property type="entry name" value="CARBOXYLESTERASE"/>
    <property type="match status" value="1"/>
</dbReference>
<dbReference type="Proteomes" id="UP000831304">
    <property type="component" value="Chromosome"/>
</dbReference>
<dbReference type="PROSITE" id="PS00122">
    <property type="entry name" value="CARBOXYLESTERASE_B_1"/>
    <property type="match status" value="1"/>
</dbReference>
<name>A0ABY4AV05_9MICO</name>